<dbReference type="PANTHER" id="PTHR34107">
    <property type="entry name" value="SLL0198 PROTEIN-RELATED"/>
    <property type="match status" value="1"/>
</dbReference>
<keyword evidence="2" id="KW-0255">Endonuclease</keyword>
<gene>
    <name evidence="2" type="ORF">SAMN04244560_00429</name>
</gene>
<dbReference type="Pfam" id="PF05685">
    <property type="entry name" value="Uma2"/>
    <property type="match status" value="1"/>
</dbReference>
<dbReference type="Gene3D" id="3.90.1570.10">
    <property type="entry name" value="tt1808, chain A"/>
    <property type="match status" value="1"/>
</dbReference>
<accession>A0A1G7JAK7</accession>
<keyword evidence="2" id="KW-0540">Nuclease</keyword>
<dbReference type="InterPro" id="IPR011335">
    <property type="entry name" value="Restrct_endonuc-II-like"/>
</dbReference>
<dbReference type="EMBL" id="FNBS01000006">
    <property type="protein sequence ID" value="SDF21913.1"/>
    <property type="molecule type" value="Genomic_DNA"/>
</dbReference>
<dbReference type="CDD" id="cd06260">
    <property type="entry name" value="DUF820-like"/>
    <property type="match status" value="1"/>
</dbReference>
<dbReference type="SUPFAM" id="SSF52980">
    <property type="entry name" value="Restriction endonuclease-like"/>
    <property type="match status" value="1"/>
</dbReference>
<evidence type="ECO:0000313" key="2">
    <source>
        <dbReference type="EMBL" id="SDF21913.1"/>
    </source>
</evidence>
<dbReference type="AlphaFoldDB" id="A0A1G7JAK7"/>
<organism evidence="2 3">
    <name type="scientific">Thermoanaerobacter thermohydrosulfuricus</name>
    <name type="common">Clostridium thermohydrosulfuricum</name>
    <dbReference type="NCBI Taxonomy" id="1516"/>
    <lineage>
        <taxon>Bacteria</taxon>
        <taxon>Bacillati</taxon>
        <taxon>Bacillota</taxon>
        <taxon>Clostridia</taxon>
        <taxon>Thermoanaerobacterales</taxon>
        <taxon>Thermoanaerobacteraceae</taxon>
        <taxon>Thermoanaerobacter</taxon>
    </lineage>
</organism>
<keyword evidence="2" id="KW-0378">Hydrolase</keyword>
<name>A0A1G7JAK7_THETY</name>
<evidence type="ECO:0000313" key="3">
    <source>
        <dbReference type="Proteomes" id="UP000183404"/>
    </source>
</evidence>
<reference evidence="2 3" key="1">
    <citation type="submission" date="2016-10" db="EMBL/GenBank/DDBJ databases">
        <authorList>
            <person name="de Groot N.N."/>
        </authorList>
    </citation>
    <scope>NUCLEOTIDE SEQUENCE [LARGE SCALE GENOMIC DNA]</scope>
    <source>
        <strain evidence="2 3">DSM 569</strain>
    </source>
</reference>
<sequence>MENIIPKNKKITYEEFKEIDSKTDEMLEFINGEIYLLSSPSVAHQRILTNLSTEFGIYFIDKKCKHFVAPLDVILQNDQEKHKVQPDITVICDEKGLTENNYTGVPELVVEILSPSTASKDYIIKMDLYMRFGIKEYWIVSPKNQEIQIFSLQDGVYGEPINFSKDEVLKSVIFDDLKIDLKNIF</sequence>
<dbReference type="InterPro" id="IPR008538">
    <property type="entry name" value="Uma2"/>
</dbReference>
<dbReference type="PANTHER" id="PTHR34107:SF2">
    <property type="entry name" value="SLL0888 PROTEIN"/>
    <property type="match status" value="1"/>
</dbReference>
<dbReference type="GO" id="GO:0004519">
    <property type="term" value="F:endonuclease activity"/>
    <property type="evidence" value="ECO:0007669"/>
    <property type="project" value="UniProtKB-KW"/>
</dbReference>
<feature type="domain" description="Putative restriction endonuclease" evidence="1">
    <location>
        <begin position="14"/>
        <end position="179"/>
    </location>
</feature>
<dbReference type="RefSeq" id="WP_074592112.1">
    <property type="nucleotide sequence ID" value="NZ_FNBS01000006.1"/>
</dbReference>
<proteinExistence type="predicted"/>
<protein>
    <submittedName>
        <fullName evidence="2">Endonuclease, Uma2 family (Restriction endonuclease fold)</fullName>
    </submittedName>
</protein>
<dbReference type="Proteomes" id="UP000183404">
    <property type="component" value="Unassembled WGS sequence"/>
</dbReference>
<evidence type="ECO:0000259" key="1">
    <source>
        <dbReference type="Pfam" id="PF05685"/>
    </source>
</evidence>
<dbReference type="InterPro" id="IPR012296">
    <property type="entry name" value="Nuclease_put_TT1808"/>
</dbReference>